<feature type="signal peptide" evidence="1">
    <location>
        <begin position="1"/>
        <end position="18"/>
    </location>
</feature>
<keyword evidence="1" id="KW-0732">Signal</keyword>
<sequence length="218" mass="22341">MKQLALGIAALAFCAAAAADVRVEPDDYPLRAALTHAAPGVTLSLAMFDGAERPDFEIISSGTYGGTASTGSRVFGAASALGEGPLFNYGSGVLRADFGVTIHAVAIDFIGCCDVLGDPQTQGLLRAFSGAGELLATATTAFLPRGVVARTTVVSASTPIAYVLASTTADANNTYLDNFVASAVPAPPAGWLYASGFMVIAGTLQRRRRNALRCVPSH</sequence>
<reference evidence="2 3" key="1">
    <citation type="submission" date="2023-07" db="EMBL/GenBank/DDBJ databases">
        <title>Sorghum-associated microbial communities from plants grown in Nebraska, USA.</title>
        <authorList>
            <person name="Schachtman D."/>
        </authorList>
    </citation>
    <scope>NUCLEOTIDE SEQUENCE [LARGE SCALE GENOMIC DNA]</scope>
    <source>
        <strain evidence="2 3">BE310</strain>
    </source>
</reference>
<organism evidence="2 3">
    <name type="scientific">Pelomonas aquatica</name>
    <dbReference type="NCBI Taxonomy" id="431058"/>
    <lineage>
        <taxon>Bacteria</taxon>
        <taxon>Pseudomonadati</taxon>
        <taxon>Pseudomonadota</taxon>
        <taxon>Betaproteobacteria</taxon>
        <taxon>Burkholderiales</taxon>
        <taxon>Sphaerotilaceae</taxon>
        <taxon>Roseateles</taxon>
    </lineage>
</organism>
<evidence type="ECO:0000256" key="1">
    <source>
        <dbReference type="SAM" id="SignalP"/>
    </source>
</evidence>
<feature type="chain" id="PRO_5046314599" description="PEP-CTERM protein-sorting domain-containing protein" evidence="1">
    <location>
        <begin position="19"/>
        <end position="218"/>
    </location>
</feature>
<evidence type="ECO:0000313" key="2">
    <source>
        <dbReference type="EMBL" id="MDR7297889.1"/>
    </source>
</evidence>
<dbReference type="EMBL" id="JAVDXQ010000004">
    <property type="protein sequence ID" value="MDR7297889.1"/>
    <property type="molecule type" value="Genomic_DNA"/>
</dbReference>
<keyword evidence="3" id="KW-1185">Reference proteome</keyword>
<proteinExistence type="predicted"/>
<evidence type="ECO:0000313" key="3">
    <source>
        <dbReference type="Proteomes" id="UP001180536"/>
    </source>
</evidence>
<comment type="caution">
    <text evidence="2">The sequence shown here is derived from an EMBL/GenBank/DDBJ whole genome shotgun (WGS) entry which is preliminary data.</text>
</comment>
<protein>
    <recommendedName>
        <fullName evidence="4">PEP-CTERM protein-sorting domain-containing protein</fullName>
    </recommendedName>
</protein>
<name>A0ABU1ZB84_9BURK</name>
<dbReference type="Proteomes" id="UP001180536">
    <property type="component" value="Unassembled WGS sequence"/>
</dbReference>
<evidence type="ECO:0008006" key="4">
    <source>
        <dbReference type="Google" id="ProtNLM"/>
    </source>
</evidence>
<gene>
    <name evidence="2" type="ORF">J2X16_003238</name>
</gene>
<dbReference type="RefSeq" id="WP_056874151.1">
    <property type="nucleotide sequence ID" value="NZ_JAVDXQ010000004.1"/>
</dbReference>
<accession>A0ABU1ZB84</accession>